<dbReference type="GO" id="GO:0016192">
    <property type="term" value="P:vesicle-mediated transport"/>
    <property type="evidence" value="ECO:0007669"/>
    <property type="project" value="EnsemblFungi"/>
</dbReference>
<protein>
    <recommendedName>
        <fullName evidence="4">Golgi apparatus membrane protein TVP38</fullName>
    </recommendedName>
    <alternativeName>
        <fullName evidence="5">Golgi apparatus membrane protein tvp38</fullName>
    </alternativeName>
</protein>
<dbReference type="GO" id="GO:0000139">
    <property type="term" value="C:Golgi membrane"/>
    <property type="evidence" value="ECO:0007669"/>
    <property type="project" value="UniProtKB-SubCell"/>
</dbReference>
<dbReference type="PANTHER" id="PTHR47549:SF1">
    <property type="entry name" value="GOLGI APPARATUS MEMBRANE PROTEIN TVP38"/>
    <property type="match status" value="1"/>
</dbReference>
<organism evidence="12 13">
    <name type="scientific">Henningerozyma blattae (strain ATCC 34711 / CBS 6284 / DSM 70876 / NBRC 10599 / NRRL Y-10934 / UCD 77-7)</name>
    <name type="common">Yeast</name>
    <name type="synonym">Tetrapisispora blattae</name>
    <dbReference type="NCBI Taxonomy" id="1071380"/>
    <lineage>
        <taxon>Eukaryota</taxon>
        <taxon>Fungi</taxon>
        <taxon>Dikarya</taxon>
        <taxon>Ascomycota</taxon>
        <taxon>Saccharomycotina</taxon>
        <taxon>Saccharomycetes</taxon>
        <taxon>Saccharomycetales</taxon>
        <taxon>Saccharomycetaceae</taxon>
        <taxon>Henningerozyma</taxon>
    </lineage>
</organism>
<evidence type="ECO:0000256" key="4">
    <source>
        <dbReference type="ARBA" id="ARBA00013533"/>
    </source>
</evidence>
<dbReference type="KEGG" id="tbl:TBLA_0A09200"/>
<evidence type="ECO:0000256" key="1">
    <source>
        <dbReference type="ARBA" id="ARBA00002978"/>
    </source>
</evidence>
<feature type="transmembrane region" description="Helical" evidence="10">
    <location>
        <begin position="114"/>
        <end position="137"/>
    </location>
</feature>
<reference evidence="12 13" key="1">
    <citation type="journal article" date="2011" name="Proc. Natl. Acad. Sci. U.S.A.">
        <title>Evolutionary erosion of yeast sex chromosomes by mating-type switching accidents.</title>
        <authorList>
            <person name="Gordon J.L."/>
            <person name="Armisen D."/>
            <person name="Proux-Wera E."/>
            <person name="Oheigeartaigh S.S."/>
            <person name="Byrne K.P."/>
            <person name="Wolfe K.H."/>
        </authorList>
    </citation>
    <scope>NUCLEOTIDE SEQUENCE [LARGE SCALE GENOMIC DNA]</scope>
    <source>
        <strain evidence="13">ATCC 34711 / CBS 6284 / DSM 70876 / NBRC 10599 / NRRL Y-10934 / UCD 77-7</strain>
    </source>
</reference>
<evidence type="ECO:0000256" key="6">
    <source>
        <dbReference type="ARBA" id="ARBA00022692"/>
    </source>
</evidence>
<sequence>MPIPTRVSSNLERNSYDFNDFDSRFNDTNHNGGREEENFLDIYNMTPKQRMIYNLRTRLDQILDHYKNLPKIQQIAICIFGFVTFVLAILVLIFHKTILHKLVEMSNELRANWLTQFVLFFLIFCVGFPPMIGYSMLSTSTGLIYGVTLHGWIILASGSILGSVAAFTVFQRLLHSKAESLIKVNRKFEALAMILQQNNSYWILALLRLCPFPYSLTNGAIAAVYGVSIKNFTIANILTSPKLFIYLFIGSRIKNMGEDGTTAGSKLFDLISIVVTVIILSLTAWILYYKTQKKYIQLQRNDTQDLETPTIDEDFDI</sequence>
<comment type="similarity">
    <text evidence="3">Belongs to the TVP38/TMEM64 family.</text>
</comment>
<evidence type="ECO:0000256" key="5">
    <source>
        <dbReference type="ARBA" id="ARBA00020673"/>
    </source>
</evidence>
<dbReference type="Proteomes" id="UP000002866">
    <property type="component" value="Chromosome 1"/>
</dbReference>
<dbReference type="InterPro" id="IPR051076">
    <property type="entry name" value="Golgi_membrane_TVP38/TMEM64"/>
</dbReference>
<evidence type="ECO:0000256" key="10">
    <source>
        <dbReference type="SAM" id="Phobius"/>
    </source>
</evidence>
<evidence type="ECO:0000256" key="2">
    <source>
        <dbReference type="ARBA" id="ARBA00004653"/>
    </source>
</evidence>
<evidence type="ECO:0000256" key="3">
    <source>
        <dbReference type="ARBA" id="ARBA00008640"/>
    </source>
</evidence>
<dbReference type="GO" id="GO:0000022">
    <property type="term" value="P:mitotic spindle elongation"/>
    <property type="evidence" value="ECO:0007669"/>
    <property type="project" value="EnsemblFungi"/>
</dbReference>
<dbReference type="OMA" id="KWQALET"/>
<keyword evidence="9 10" id="KW-0472">Membrane</keyword>
<dbReference type="GeneID" id="14493401"/>
<evidence type="ECO:0000256" key="7">
    <source>
        <dbReference type="ARBA" id="ARBA00022989"/>
    </source>
</evidence>
<dbReference type="EMBL" id="HE806316">
    <property type="protein sequence ID" value="CCH58708.1"/>
    <property type="molecule type" value="Genomic_DNA"/>
</dbReference>
<evidence type="ECO:0000256" key="8">
    <source>
        <dbReference type="ARBA" id="ARBA00023034"/>
    </source>
</evidence>
<dbReference type="Pfam" id="PF09335">
    <property type="entry name" value="VTT_dom"/>
    <property type="match status" value="1"/>
</dbReference>
<keyword evidence="7 10" id="KW-1133">Transmembrane helix</keyword>
<feature type="domain" description="VTT" evidence="11">
    <location>
        <begin position="134"/>
        <end position="251"/>
    </location>
</feature>
<dbReference type="RefSeq" id="XP_004178227.1">
    <property type="nucleotide sequence ID" value="XM_004178179.1"/>
</dbReference>
<feature type="transmembrane region" description="Helical" evidence="10">
    <location>
        <begin position="149"/>
        <end position="170"/>
    </location>
</feature>
<dbReference type="PANTHER" id="PTHR47549">
    <property type="entry name" value="GOLGI APPARATUS MEMBRANE PROTEIN TVP38-RELATED"/>
    <property type="match status" value="1"/>
</dbReference>
<keyword evidence="13" id="KW-1185">Reference proteome</keyword>
<comment type="function">
    <text evidence="1">Golgi membrane protein involved in vesicular trafficking and spindle migration.</text>
</comment>
<proteinExistence type="inferred from homology"/>
<evidence type="ECO:0000313" key="12">
    <source>
        <dbReference type="EMBL" id="CCH58708.1"/>
    </source>
</evidence>
<dbReference type="InParanoid" id="I2GX56"/>
<dbReference type="OrthoDB" id="166803at2759"/>
<evidence type="ECO:0000256" key="9">
    <source>
        <dbReference type="ARBA" id="ARBA00023136"/>
    </source>
</evidence>
<comment type="subcellular location">
    <subcellularLocation>
        <location evidence="2">Golgi apparatus membrane</location>
        <topology evidence="2">Multi-pass membrane protein</topology>
    </subcellularLocation>
</comment>
<gene>
    <name evidence="12" type="primary">TBLA0A09200</name>
    <name evidence="12" type="ORF">TBLA_0A09200</name>
</gene>
<dbReference type="InterPro" id="IPR032816">
    <property type="entry name" value="VTT_dom"/>
</dbReference>
<feature type="transmembrane region" description="Helical" evidence="10">
    <location>
        <begin position="270"/>
        <end position="289"/>
    </location>
</feature>
<dbReference type="AlphaFoldDB" id="I2GX56"/>
<accession>I2GX56</accession>
<feature type="transmembrane region" description="Helical" evidence="10">
    <location>
        <begin position="75"/>
        <end position="94"/>
    </location>
</feature>
<keyword evidence="6 10" id="KW-0812">Transmembrane</keyword>
<feature type="transmembrane region" description="Helical" evidence="10">
    <location>
        <begin position="201"/>
        <end position="225"/>
    </location>
</feature>
<dbReference type="eggNOG" id="KOG3140">
    <property type="taxonomic scope" value="Eukaryota"/>
</dbReference>
<evidence type="ECO:0000259" key="11">
    <source>
        <dbReference type="Pfam" id="PF09335"/>
    </source>
</evidence>
<evidence type="ECO:0000313" key="13">
    <source>
        <dbReference type="Proteomes" id="UP000002866"/>
    </source>
</evidence>
<dbReference type="FunCoup" id="I2GX56">
    <property type="interactions" value="130"/>
</dbReference>
<dbReference type="HOGENOM" id="CLU_041954_1_1_1"/>
<name>I2GX56_HENB6</name>
<dbReference type="STRING" id="1071380.I2GX56"/>
<keyword evidence="8" id="KW-0333">Golgi apparatus</keyword>